<comment type="caution">
    <text evidence="1">The sequence shown here is derived from an EMBL/GenBank/DDBJ whole genome shotgun (WGS) entry which is preliminary data.</text>
</comment>
<dbReference type="Proteomes" id="UP000707731">
    <property type="component" value="Unassembled WGS sequence"/>
</dbReference>
<accession>A0ABS0DI91</accession>
<evidence type="ECO:0000313" key="2">
    <source>
        <dbReference type="Proteomes" id="UP000707731"/>
    </source>
</evidence>
<name>A0ABS0DI91_9NOCA</name>
<evidence type="ECO:0008006" key="3">
    <source>
        <dbReference type="Google" id="ProtNLM"/>
    </source>
</evidence>
<sequence length="155" mass="16636">MVAITRAVELGREGDRDTARAQLTDLWRTLGPLGDPLHRCTLAHYLADLQPDPAQALAWDIRALDAADSLTDERACTYHPTLAVAGFYPSLHLNLADDYRRLGAFDAARGELDSTRAHLGALGQDSYGAMIRTALREVEAAVGAGDTAPRPSAPS</sequence>
<dbReference type="RefSeq" id="WP_195004622.1">
    <property type="nucleotide sequence ID" value="NZ_JADLQN010000006.1"/>
</dbReference>
<reference evidence="1 2" key="1">
    <citation type="submission" date="2020-10" db="EMBL/GenBank/DDBJ databases">
        <title>Identification of Nocardia species via Next-generation sequencing and recognition of intraspecies genetic diversity.</title>
        <authorList>
            <person name="Li P."/>
            <person name="Li P."/>
            <person name="Lu B."/>
        </authorList>
    </citation>
    <scope>NUCLEOTIDE SEQUENCE [LARGE SCALE GENOMIC DNA]</scope>
    <source>
        <strain evidence="1 2">BJ06-0143</strain>
    </source>
</reference>
<proteinExistence type="predicted"/>
<protein>
    <recommendedName>
        <fullName evidence="3">Tetratricopeptide repeat protein</fullName>
    </recommendedName>
</protein>
<dbReference type="EMBL" id="JADLQN010000006">
    <property type="protein sequence ID" value="MBF6357618.1"/>
    <property type="molecule type" value="Genomic_DNA"/>
</dbReference>
<organism evidence="1 2">
    <name type="scientific">Nocardia higoensis</name>
    <dbReference type="NCBI Taxonomy" id="228599"/>
    <lineage>
        <taxon>Bacteria</taxon>
        <taxon>Bacillati</taxon>
        <taxon>Actinomycetota</taxon>
        <taxon>Actinomycetes</taxon>
        <taxon>Mycobacteriales</taxon>
        <taxon>Nocardiaceae</taxon>
        <taxon>Nocardia</taxon>
    </lineage>
</organism>
<keyword evidence="2" id="KW-1185">Reference proteome</keyword>
<gene>
    <name evidence="1" type="ORF">IU449_24240</name>
</gene>
<evidence type="ECO:0000313" key="1">
    <source>
        <dbReference type="EMBL" id="MBF6357618.1"/>
    </source>
</evidence>